<sequence length="383" mass="43710">MKFLKKLFKWIVTLFGLLIVLLYITDTDYLIKAVRTIYLTGHSTAYLEDYKKFDNQPIENGTPQPWPNHKDYNSVKETESLNNINSENGTIAYVIIKNDSIWFENYYDGFNEDSQSNSFSMAKSYVSALMGKAIEDGYIKSLNQPVGDFITEFSEGLAAKMTVGDLSSMASGTNWDEAYYSPLSITTRAYFDDDLEKVMLGLKVVEEPGQRFKYSSGDTQMLAMVIEKATGKKMYDYLTESFWKPLGCENPTLWQVDSEGHDLVKAYCCIASNAKDFARFGKLYKDYGKWNGKQILDSAFVAKSLVPRFKDGRDYGYGWWLKTIGNKNFFMMRGHLGQYVIVEPNDNIIIVRLGHSKGTNNVVGNFTSDIDTYIEEAYKMLNK</sequence>
<dbReference type="PANTHER" id="PTHR43283">
    <property type="entry name" value="BETA-LACTAMASE-RELATED"/>
    <property type="match status" value="1"/>
</dbReference>
<keyword evidence="1" id="KW-0472">Membrane</keyword>
<dbReference type="Proteomes" id="UP001176891">
    <property type="component" value="Unassembled WGS sequence"/>
</dbReference>
<dbReference type="SUPFAM" id="SSF56601">
    <property type="entry name" value="beta-lactamase/transpeptidase-like"/>
    <property type="match status" value="1"/>
</dbReference>
<dbReference type="InterPro" id="IPR001466">
    <property type="entry name" value="Beta-lactam-related"/>
</dbReference>
<organism evidence="3 4">
    <name type="scientific">Flavivirga amylovorans</name>
    <dbReference type="NCBI Taxonomy" id="870486"/>
    <lineage>
        <taxon>Bacteria</taxon>
        <taxon>Pseudomonadati</taxon>
        <taxon>Bacteroidota</taxon>
        <taxon>Flavobacteriia</taxon>
        <taxon>Flavobacteriales</taxon>
        <taxon>Flavobacteriaceae</taxon>
        <taxon>Flavivirga</taxon>
    </lineage>
</organism>
<evidence type="ECO:0000256" key="1">
    <source>
        <dbReference type="SAM" id="Phobius"/>
    </source>
</evidence>
<gene>
    <name evidence="3" type="ORF">Q4Q39_18220</name>
</gene>
<keyword evidence="3" id="KW-0378">Hydrolase</keyword>
<feature type="domain" description="Beta-lactamase-related" evidence="2">
    <location>
        <begin position="91"/>
        <end position="359"/>
    </location>
</feature>
<evidence type="ECO:0000313" key="3">
    <source>
        <dbReference type="EMBL" id="MDO5989345.1"/>
    </source>
</evidence>
<dbReference type="EMBL" id="JAUOEM010000007">
    <property type="protein sequence ID" value="MDO5989345.1"/>
    <property type="molecule type" value="Genomic_DNA"/>
</dbReference>
<reference evidence="3" key="1">
    <citation type="submission" date="2023-07" db="EMBL/GenBank/DDBJ databases">
        <title>Two novel species in the genus Flavivirga.</title>
        <authorList>
            <person name="Kwon K."/>
        </authorList>
    </citation>
    <scope>NUCLEOTIDE SEQUENCE</scope>
    <source>
        <strain evidence="3">KACC 14157</strain>
    </source>
</reference>
<dbReference type="Gene3D" id="3.40.710.10">
    <property type="entry name" value="DD-peptidase/beta-lactamase superfamily"/>
    <property type="match status" value="1"/>
</dbReference>
<dbReference type="EC" id="3.-.-.-" evidence="3"/>
<keyword evidence="1" id="KW-1133">Transmembrane helix</keyword>
<dbReference type="PANTHER" id="PTHR43283:SF7">
    <property type="entry name" value="BETA-LACTAMASE-RELATED DOMAIN-CONTAINING PROTEIN"/>
    <property type="match status" value="1"/>
</dbReference>
<evidence type="ECO:0000313" key="4">
    <source>
        <dbReference type="Proteomes" id="UP001176891"/>
    </source>
</evidence>
<accession>A0ABT8X636</accession>
<protein>
    <submittedName>
        <fullName evidence="3">Serine hydrolase</fullName>
        <ecNumber evidence="3">3.-.-.-</ecNumber>
    </submittedName>
</protein>
<proteinExistence type="predicted"/>
<evidence type="ECO:0000259" key="2">
    <source>
        <dbReference type="Pfam" id="PF00144"/>
    </source>
</evidence>
<dbReference type="GO" id="GO:0016787">
    <property type="term" value="F:hydrolase activity"/>
    <property type="evidence" value="ECO:0007669"/>
    <property type="project" value="UniProtKB-KW"/>
</dbReference>
<keyword evidence="1" id="KW-0812">Transmembrane</keyword>
<comment type="caution">
    <text evidence="3">The sequence shown here is derived from an EMBL/GenBank/DDBJ whole genome shotgun (WGS) entry which is preliminary data.</text>
</comment>
<dbReference type="InterPro" id="IPR012338">
    <property type="entry name" value="Beta-lactam/transpept-like"/>
</dbReference>
<dbReference type="RefSeq" id="WP_303284004.1">
    <property type="nucleotide sequence ID" value="NZ_BAABCZ010000003.1"/>
</dbReference>
<dbReference type="InterPro" id="IPR050789">
    <property type="entry name" value="Diverse_Enzym_Activities"/>
</dbReference>
<feature type="transmembrane region" description="Helical" evidence="1">
    <location>
        <begin position="7"/>
        <end position="25"/>
    </location>
</feature>
<keyword evidence="4" id="KW-1185">Reference proteome</keyword>
<name>A0ABT8X636_9FLAO</name>
<dbReference type="Pfam" id="PF00144">
    <property type="entry name" value="Beta-lactamase"/>
    <property type="match status" value="1"/>
</dbReference>